<reference evidence="1 2" key="1">
    <citation type="journal article" date="2020" name="Mol. Biol. Evol.">
        <title>Distinct Expression and Methylation Patterns for Genes with Different Fates following a Single Whole-Genome Duplication in Flowering Plants.</title>
        <authorList>
            <person name="Shi T."/>
            <person name="Rahmani R.S."/>
            <person name="Gugger P.F."/>
            <person name="Wang M."/>
            <person name="Li H."/>
            <person name="Zhang Y."/>
            <person name="Li Z."/>
            <person name="Wang Q."/>
            <person name="Van de Peer Y."/>
            <person name="Marchal K."/>
            <person name="Chen J."/>
        </authorList>
    </citation>
    <scope>NUCLEOTIDE SEQUENCE [LARGE SCALE GENOMIC DNA]</scope>
    <source>
        <tissue evidence="1">Leaf</tissue>
    </source>
</reference>
<dbReference type="AlphaFoldDB" id="A0A822ZMR2"/>
<gene>
    <name evidence="1" type="ORF">HUJ06_001298</name>
</gene>
<dbReference type="Proteomes" id="UP000607653">
    <property type="component" value="Unassembled WGS sequence"/>
</dbReference>
<organism evidence="1 2">
    <name type="scientific">Nelumbo nucifera</name>
    <name type="common">Sacred lotus</name>
    <dbReference type="NCBI Taxonomy" id="4432"/>
    <lineage>
        <taxon>Eukaryota</taxon>
        <taxon>Viridiplantae</taxon>
        <taxon>Streptophyta</taxon>
        <taxon>Embryophyta</taxon>
        <taxon>Tracheophyta</taxon>
        <taxon>Spermatophyta</taxon>
        <taxon>Magnoliopsida</taxon>
        <taxon>Proteales</taxon>
        <taxon>Nelumbonaceae</taxon>
        <taxon>Nelumbo</taxon>
    </lineage>
</organism>
<protein>
    <submittedName>
        <fullName evidence="1">Uncharacterized protein</fullName>
    </submittedName>
</protein>
<proteinExistence type="predicted"/>
<dbReference type="EMBL" id="DUZY01000006">
    <property type="protein sequence ID" value="DAD43068.1"/>
    <property type="molecule type" value="Genomic_DNA"/>
</dbReference>
<evidence type="ECO:0000313" key="2">
    <source>
        <dbReference type="Proteomes" id="UP000607653"/>
    </source>
</evidence>
<comment type="caution">
    <text evidence="1">The sequence shown here is derived from an EMBL/GenBank/DDBJ whole genome shotgun (WGS) entry which is preliminary data.</text>
</comment>
<accession>A0A822ZMR2</accession>
<evidence type="ECO:0000313" key="1">
    <source>
        <dbReference type="EMBL" id="DAD43068.1"/>
    </source>
</evidence>
<keyword evidence="2" id="KW-1185">Reference proteome</keyword>
<name>A0A822ZMR2_NELNU</name>
<sequence>MALREQGCVSLNICIDCIRDAQGKVLLNMISMSATLRGPCQELCYLICPCTTKPRFYSEYMIPKATMCGSECRNVERLVIVNNRISPGIMYAVTELSR</sequence>